<organism evidence="1">
    <name type="scientific">marine sediment metagenome</name>
    <dbReference type="NCBI Taxonomy" id="412755"/>
    <lineage>
        <taxon>unclassified sequences</taxon>
        <taxon>metagenomes</taxon>
        <taxon>ecological metagenomes</taxon>
    </lineage>
</organism>
<dbReference type="EMBL" id="LAZR01018656">
    <property type="protein sequence ID" value="KKL95523.1"/>
    <property type="molecule type" value="Genomic_DNA"/>
</dbReference>
<comment type="caution">
    <text evidence="1">The sequence shown here is derived from an EMBL/GenBank/DDBJ whole genome shotgun (WGS) entry which is preliminary data.</text>
</comment>
<proteinExistence type="predicted"/>
<sequence length="22" mass="2419">MAKKAKEANVADNCILIEKELS</sequence>
<name>A0A0F9G9Z9_9ZZZZ</name>
<evidence type="ECO:0000313" key="1">
    <source>
        <dbReference type="EMBL" id="KKL95523.1"/>
    </source>
</evidence>
<gene>
    <name evidence="1" type="ORF">LCGC14_1853760</name>
</gene>
<protein>
    <submittedName>
        <fullName evidence="1">Uncharacterized protein</fullName>
    </submittedName>
</protein>
<accession>A0A0F9G9Z9</accession>
<feature type="non-terminal residue" evidence="1">
    <location>
        <position position="22"/>
    </location>
</feature>
<reference evidence="1" key="1">
    <citation type="journal article" date="2015" name="Nature">
        <title>Complex archaea that bridge the gap between prokaryotes and eukaryotes.</title>
        <authorList>
            <person name="Spang A."/>
            <person name="Saw J.H."/>
            <person name="Jorgensen S.L."/>
            <person name="Zaremba-Niedzwiedzka K."/>
            <person name="Martijn J."/>
            <person name="Lind A.E."/>
            <person name="van Eijk R."/>
            <person name="Schleper C."/>
            <person name="Guy L."/>
            <person name="Ettema T.J."/>
        </authorList>
    </citation>
    <scope>NUCLEOTIDE SEQUENCE</scope>
</reference>
<dbReference type="AlphaFoldDB" id="A0A0F9G9Z9"/>